<dbReference type="Pfam" id="PF02585">
    <property type="entry name" value="PIG-L"/>
    <property type="match status" value="1"/>
</dbReference>
<dbReference type="SUPFAM" id="SSF102588">
    <property type="entry name" value="LmbE-like"/>
    <property type="match status" value="1"/>
</dbReference>
<dbReference type="PANTHER" id="PTHR12993">
    <property type="entry name" value="N-ACETYLGLUCOSAMINYL-PHOSPHATIDYLINOSITOL DE-N-ACETYLASE-RELATED"/>
    <property type="match status" value="1"/>
</dbReference>
<dbReference type="InterPro" id="IPR024078">
    <property type="entry name" value="LmbE-like_dom_sf"/>
</dbReference>
<dbReference type="GO" id="GO:0016811">
    <property type="term" value="F:hydrolase activity, acting on carbon-nitrogen (but not peptide) bonds, in linear amides"/>
    <property type="evidence" value="ECO:0007669"/>
    <property type="project" value="TreeGrafter"/>
</dbReference>
<dbReference type="Proteomes" id="UP001209317">
    <property type="component" value="Unassembled WGS sequence"/>
</dbReference>
<reference evidence="1" key="1">
    <citation type="submission" date="2022-10" db="EMBL/GenBank/DDBJ databases">
        <authorList>
            <person name="Kim H.S."/>
            <person name="Kim J.-S."/>
            <person name="Suh M.K."/>
            <person name="Eom M.K."/>
            <person name="Lee J.-S."/>
        </authorList>
    </citation>
    <scope>NUCLEOTIDE SEQUENCE</scope>
    <source>
        <strain evidence="1">LIP-5</strain>
    </source>
</reference>
<organism evidence="1 2">
    <name type="scientific">Haoranjiania flava</name>
    <dbReference type="NCBI Taxonomy" id="1856322"/>
    <lineage>
        <taxon>Bacteria</taxon>
        <taxon>Pseudomonadati</taxon>
        <taxon>Bacteroidota</taxon>
        <taxon>Chitinophagia</taxon>
        <taxon>Chitinophagales</taxon>
        <taxon>Chitinophagaceae</taxon>
        <taxon>Haoranjiania</taxon>
    </lineage>
</organism>
<sequence>MKLDILAIGVHPDDIELCAAGTILACIDQGKKVGIVDLTQGELGTRGTAETRKAEAEASSRLMGLHIRETLDLKDGWFEIDEASLRKVIMVLRKYRPDIVLCNAVEDRHPDHGRAAQLVSRACFLSGLIKIETELNGGQQQAWRPKQVFHYIQDRYIEPDVVFDITAYHAKKLEAILCFKTQFNTVEDNEPQTYISTPEFLDTIVSRSIMMGKKIGVRHGEGFTAEKTIGITDFNNIIH</sequence>
<accession>A0AAE3IJV5</accession>
<dbReference type="EMBL" id="JAOTPL010000001">
    <property type="protein sequence ID" value="MCU7693009.1"/>
    <property type="molecule type" value="Genomic_DNA"/>
</dbReference>
<dbReference type="RefSeq" id="WP_263036497.1">
    <property type="nucleotide sequence ID" value="NZ_JAOTPL010000001.1"/>
</dbReference>
<dbReference type="GO" id="GO:0019213">
    <property type="term" value="F:deacetylase activity"/>
    <property type="evidence" value="ECO:0007669"/>
    <property type="project" value="InterPro"/>
</dbReference>
<proteinExistence type="predicted"/>
<protein>
    <submittedName>
        <fullName evidence="1">Bacillithiol biosynthesis deacetylase BshB1</fullName>
    </submittedName>
</protein>
<evidence type="ECO:0000313" key="2">
    <source>
        <dbReference type="Proteomes" id="UP001209317"/>
    </source>
</evidence>
<dbReference type="NCBIfam" id="TIGR04001">
    <property type="entry name" value="thiol_BshB1"/>
    <property type="match status" value="1"/>
</dbReference>
<evidence type="ECO:0000313" key="1">
    <source>
        <dbReference type="EMBL" id="MCU7693009.1"/>
    </source>
</evidence>
<dbReference type="AlphaFoldDB" id="A0AAE3IJV5"/>
<dbReference type="Gene3D" id="3.40.50.10320">
    <property type="entry name" value="LmbE-like"/>
    <property type="match status" value="1"/>
</dbReference>
<dbReference type="InterPro" id="IPR023842">
    <property type="entry name" value="Bacillithiol_biosynth_BshB1"/>
</dbReference>
<dbReference type="InterPro" id="IPR003737">
    <property type="entry name" value="GlcNAc_PI_deacetylase-related"/>
</dbReference>
<name>A0AAE3IJV5_9BACT</name>
<dbReference type="PANTHER" id="PTHR12993:SF30">
    <property type="entry name" value="N-ACETYL-ALPHA-D-GLUCOSAMINYL L-MALATE DEACETYLASE 1"/>
    <property type="match status" value="1"/>
</dbReference>
<gene>
    <name evidence="1" type="primary">bshB1</name>
    <name evidence="1" type="ORF">OD355_00605</name>
</gene>
<keyword evidence="2" id="KW-1185">Reference proteome</keyword>
<comment type="caution">
    <text evidence="1">The sequence shown here is derived from an EMBL/GenBank/DDBJ whole genome shotgun (WGS) entry which is preliminary data.</text>
</comment>
<dbReference type="GO" id="GO:0071793">
    <property type="term" value="P:bacillithiol biosynthetic process"/>
    <property type="evidence" value="ECO:0007669"/>
    <property type="project" value="InterPro"/>
</dbReference>